<dbReference type="PROSITE" id="PS50931">
    <property type="entry name" value="HTH_LYSR"/>
    <property type="match status" value="1"/>
</dbReference>
<dbReference type="PANTHER" id="PTHR30346:SF17">
    <property type="entry name" value="LYSR FAMILY TRANSCRIPTIONAL REGULATOR"/>
    <property type="match status" value="1"/>
</dbReference>
<dbReference type="InterPro" id="IPR005119">
    <property type="entry name" value="LysR_subst-bd"/>
</dbReference>
<dbReference type="InterPro" id="IPR036390">
    <property type="entry name" value="WH_DNA-bd_sf"/>
</dbReference>
<gene>
    <name evidence="6" type="ORF">MUA00_04545</name>
</gene>
<dbReference type="InterPro" id="IPR000847">
    <property type="entry name" value="LysR_HTH_N"/>
</dbReference>
<evidence type="ECO:0000313" key="7">
    <source>
        <dbReference type="Proteomes" id="UP001150641"/>
    </source>
</evidence>
<protein>
    <submittedName>
        <fullName evidence="6">LysR substrate-binding domain-containing protein</fullName>
    </submittedName>
</protein>
<dbReference type="FunFam" id="1.10.10.10:FF:000001">
    <property type="entry name" value="LysR family transcriptional regulator"/>
    <property type="match status" value="1"/>
</dbReference>
<comment type="caution">
    <text evidence="6">The sequence shown here is derived from an EMBL/GenBank/DDBJ whole genome shotgun (WGS) entry which is preliminary data.</text>
</comment>
<reference evidence="6" key="1">
    <citation type="submission" date="2022-03" db="EMBL/GenBank/DDBJ databases">
        <title>Proposal of a novel genus Dryocolo and two novel species.</title>
        <authorList>
            <person name="Maddock D.W."/>
            <person name="Brady C.L."/>
            <person name="Denman S."/>
            <person name="Arnold D."/>
        </authorList>
    </citation>
    <scope>NUCLEOTIDE SEQUENCE</scope>
    <source>
        <strain evidence="6">H6W4</strain>
    </source>
</reference>
<dbReference type="GO" id="GO:0032993">
    <property type="term" value="C:protein-DNA complex"/>
    <property type="evidence" value="ECO:0007669"/>
    <property type="project" value="TreeGrafter"/>
</dbReference>
<organism evidence="6 7">
    <name type="scientific">Dryocola boscaweniae</name>
    <dbReference type="NCBI Taxonomy" id="2925397"/>
    <lineage>
        <taxon>Bacteria</taxon>
        <taxon>Pseudomonadati</taxon>
        <taxon>Pseudomonadota</taxon>
        <taxon>Gammaproteobacteria</taxon>
        <taxon>Enterobacterales</taxon>
        <taxon>Enterobacteriaceae</taxon>
        <taxon>Dryocola</taxon>
    </lineage>
</organism>
<dbReference type="Pfam" id="PF00126">
    <property type="entry name" value="HTH_1"/>
    <property type="match status" value="1"/>
</dbReference>
<dbReference type="SUPFAM" id="SSF53850">
    <property type="entry name" value="Periplasmic binding protein-like II"/>
    <property type="match status" value="1"/>
</dbReference>
<evidence type="ECO:0000256" key="4">
    <source>
        <dbReference type="ARBA" id="ARBA00023163"/>
    </source>
</evidence>
<comment type="similarity">
    <text evidence="1">Belongs to the LysR transcriptional regulatory family.</text>
</comment>
<accession>A0A9X3AA49</accession>
<dbReference type="PANTHER" id="PTHR30346">
    <property type="entry name" value="TRANSCRIPTIONAL DUAL REGULATOR HCAR-RELATED"/>
    <property type="match status" value="1"/>
</dbReference>
<dbReference type="AlphaFoldDB" id="A0A9X3AA49"/>
<dbReference type="GO" id="GO:0003677">
    <property type="term" value="F:DNA binding"/>
    <property type="evidence" value="ECO:0007669"/>
    <property type="project" value="UniProtKB-KW"/>
</dbReference>
<dbReference type="GO" id="GO:0003700">
    <property type="term" value="F:DNA-binding transcription factor activity"/>
    <property type="evidence" value="ECO:0007669"/>
    <property type="project" value="InterPro"/>
</dbReference>
<dbReference type="SUPFAM" id="SSF46785">
    <property type="entry name" value="Winged helix' DNA-binding domain"/>
    <property type="match status" value="1"/>
</dbReference>
<evidence type="ECO:0000259" key="5">
    <source>
        <dbReference type="PROSITE" id="PS50931"/>
    </source>
</evidence>
<evidence type="ECO:0000256" key="3">
    <source>
        <dbReference type="ARBA" id="ARBA00023125"/>
    </source>
</evidence>
<dbReference type="CDD" id="cd08414">
    <property type="entry name" value="PBP2_LTTR_aromatics_like"/>
    <property type="match status" value="1"/>
</dbReference>
<evidence type="ECO:0000256" key="2">
    <source>
        <dbReference type="ARBA" id="ARBA00023015"/>
    </source>
</evidence>
<dbReference type="Proteomes" id="UP001150641">
    <property type="component" value="Unassembled WGS sequence"/>
</dbReference>
<dbReference type="PRINTS" id="PR00039">
    <property type="entry name" value="HTHLYSR"/>
</dbReference>
<keyword evidence="7" id="KW-1185">Reference proteome</keyword>
<keyword evidence="4" id="KW-0804">Transcription</keyword>
<dbReference type="Gene3D" id="1.10.10.10">
    <property type="entry name" value="Winged helix-like DNA-binding domain superfamily/Winged helix DNA-binding domain"/>
    <property type="match status" value="1"/>
</dbReference>
<keyword evidence="3" id="KW-0238">DNA-binding</keyword>
<dbReference type="Pfam" id="PF03466">
    <property type="entry name" value="LysR_substrate"/>
    <property type="match status" value="1"/>
</dbReference>
<dbReference type="Gene3D" id="3.40.190.10">
    <property type="entry name" value="Periplasmic binding protein-like II"/>
    <property type="match status" value="2"/>
</dbReference>
<dbReference type="InterPro" id="IPR036388">
    <property type="entry name" value="WH-like_DNA-bd_sf"/>
</dbReference>
<dbReference type="EMBL" id="JALHAP010000071">
    <property type="protein sequence ID" value="MCT4701074.1"/>
    <property type="molecule type" value="Genomic_DNA"/>
</dbReference>
<dbReference type="RefSeq" id="WP_271121804.1">
    <property type="nucleotide sequence ID" value="NZ_JALHAN010000057.1"/>
</dbReference>
<name>A0A9X3AA49_9ENTR</name>
<evidence type="ECO:0000313" key="6">
    <source>
        <dbReference type="EMBL" id="MCT4701074.1"/>
    </source>
</evidence>
<proteinExistence type="inferred from homology"/>
<feature type="domain" description="HTH lysR-type" evidence="5">
    <location>
        <begin position="1"/>
        <end position="58"/>
    </location>
</feature>
<sequence>MELRHLRYFVAVAECGHFGQAAKLLNIVQPALSMQIRALEEELGGLLFTRTSRKVELTEAGRLLLPEAKRTLEQAGHSKNIVQRALRGETGCVRIGFAGNAVLSGKLMEHVRAFRLRAPDVEIQLQELSPKALLEALGLGQIDIAYSPPEGELPPQIDAVKIGEWPMMFAISQDHPLADIKSVTLAMLAKFPLVVFAEGVGDDALRRMHRQWDNEGAEMQYASSTLGALAIAASGPGVVLLPDSFTRVAIPHLVYQPISDKSFVAELLLLSRRDETQGAVFAYIQLALQNNHNGTL</sequence>
<evidence type="ECO:0000256" key="1">
    <source>
        <dbReference type="ARBA" id="ARBA00009437"/>
    </source>
</evidence>
<keyword evidence="2" id="KW-0805">Transcription regulation</keyword>